<name>A0AAW0DE91_9AGAR</name>
<dbReference type="AlphaFoldDB" id="A0AAW0DE91"/>
<gene>
    <name evidence="2" type="ORF">VNI00_005973</name>
</gene>
<dbReference type="EMBL" id="JAYKXP010000017">
    <property type="protein sequence ID" value="KAK7049372.1"/>
    <property type="molecule type" value="Genomic_DNA"/>
</dbReference>
<proteinExistence type="predicted"/>
<organism evidence="2 3">
    <name type="scientific">Paramarasmius palmivorus</name>
    <dbReference type="NCBI Taxonomy" id="297713"/>
    <lineage>
        <taxon>Eukaryota</taxon>
        <taxon>Fungi</taxon>
        <taxon>Dikarya</taxon>
        <taxon>Basidiomycota</taxon>
        <taxon>Agaricomycotina</taxon>
        <taxon>Agaricomycetes</taxon>
        <taxon>Agaricomycetidae</taxon>
        <taxon>Agaricales</taxon>
        <taxon>Marasmiineae</taxon>
        <taxon>Marasmiaceae</taxon>
        <taxon>Paramarasmius</taxon>
    </lineage>
</organism>
<dbReference type="Proteomes" id="UP001383192">
    <property type="component" value="Unassembled WGS sequence"/>
</dbReference>
<comment type="caution">
    <text evidence="2">The sequence shown here is derived from an EMBL/GenBank/DDBJ whole genome shotgun (WGS) entry which is preliminary data.</text>
</comment>
<feature type="region of interest" description="Disordered" evidence="1">
    <location>
        <begin position="1"/>
        <end position="52"/>
    </location>
</feature>
<evidence type="ECO:0000313" key="3">
    <source>
        <dbReference type="Proteomes" id="UP001383192"/>
    </source>
</evidence>
<keyword evidence="3" id="KW-1185">Reference proteome</keyword>
<accession>A0AAW0DE91</accession>
<protein>
    <submittedName>
        <fullName evidence="2">Uncharacterized protein</fullName>
    </submittedName>
</protein>
<evidence type="ECO:0000256" key="1">
    <source>
        <dbReference type="SAM" id="MobiDB-lite"/>
    </source>
</evidence>
<reference evidence="2 3" key="1">
    <citation type="submission" date="2024-01" db="EMBL/GenBank/DDBJ databases">
        <title>A draft genome for a cacao thread blight-causing isolate of Paramarasmius palmivorus.</title>
        <authorList>
            <person name="Baruah I.K."/>
            <person name="Bukari Y."/>
            <person name="Amoako-Attah I."/>
            <person name="Meinhardt L.W."/>
            <person name="Bailey B.A."/>
            <person name="Cohen S.P."/>
        </authorList>
    </citation>
    <scope>NUCLEOTIDE SEQUENCE [LARGE SCALE GENOMIC DNA]</scope>
    <source>
        <strain evidence="2 3">GH-12</strain>
    </source>
</reference>
<sequence length="330" mass="39101">MPKVPSPRKVTSPSKNAQREGVERRKRENKEAKEKDKREKERKKQEEAERKEEWQKYVTNNQWRGPTSYVHREGERTIAKTHATKLTKPQLKSDELCTLPHEIRPVRPTGKDFDVPMKLYSYSDVKRLAELRAQTLRIDLVWTADLESRWNESVLIRKREYTRVSPDDPSVNEIIWKGEHLWSFGVNVDDACLTYCLEPYDVADLVSKNDWLDLKSVAVRALEIHEGLKRHNEIVVNKRKADKNTVEASYQSLKGYSRGLRQFLDNLHEEASQYYPDHDPRRPTKEERRRTVLQYGPVWMQCEDDHCTEWVWYHGNDRLLEDDDLVLPSY</sequence>
<feature type="compositionally biased region" description="Basic and acidic residues" evidence="1">
    <location>
        <begin position="17"/>
        <end position="52"/>
    </location>
</feature>
<evidence type="ECO:0000313" key="2">
    <source>
        <dbReference type="EMBL" id="KAK7049372.1"/>
    </source>
</evidence>